<feature type="chain" id="PRO_5013314031" description="Lipoprotein" evidence="1">
    <location>
        <begin position="30"/>
        <end position="175"/>
    </location>
</feature>
<dbReference type="EMBL" id="FQXE01000011">
    <property type="protein sequence ID" value="SHI16937.1"/>
    <property type="molecule type" value="Genomic_DNA"/>
</dbReference>
<accession>A0A1M5YY45</accession>
<dbReference type="OrthoDB" id="8962020at2"/>
<keyword evidence="1" id="KW-0732">Signal</keyword>
<dbReference type="AlphaFoldDB" id="A0A1M5YY45"/>
<evidence type="ECO:0000256" key="1">
    <source>
        <dbReference type="SAM" id="SignalP"/>
    </source>
</evidence>
<organism evidence="2 3">
    <name type="scientific">Pollutimonas bauzanensis</name>
    <dbReference type="NCBI Taxonomy" id="658167"/>
    <lineage>
        <taxon>Bacteria</taxon>
        <taxon>Pseudomonadati</taxon>
        <taxon>Pseudomonadota</taxon>
        <taxon>Betaproteobacteria</taxon>
        <taxon>Burkholderiales</taxon>
        <taxon>Alcaligenaceae</taxon>
        <taxon>Pollutimonas</taxon>
    </lineage>
</organism>
<reference evidence="2 3" key="1">
    <citation type="submission" date="2016-11" db="EMBL/GenBank/DDBJ databases">
        <authorList>
            <person name="Jaros S."/>
            <person name="Januszkiewicz K."/>
            <person name="Wedrychowicz H."/>
        </authorList>
    </citation>
    <scope>NUCLEOTIDE SEQUENCE [LARGE SCALE GENOMIC DNA]</scope>
    <source>
        <strain evidence="2 3">CGMCC 1.10190</strain>
    </source>
</reference>
<evidence type="ECO:0000313" key="2">
    <source>
        <dbReference type="EMBL" id="SHI16937.1"/>
    </source>
</evidence>
<dbReference type="STRING" id="658167.SAMN04488135_11163"/>
<sequence length="175" mass="19507">MKTLTFTRHGRAAVSGLCISLLAACANMADTPPGTPLQQVEAKYGQPNYSCPAENGGQRLIWSMQPMGQYAWGTNVDAAGNTDRIQPLLTDEHFRVLASGTWTPEQVRCEFGPPARIDSVGLPSSTQIVWSYRYRQNSAWNSLMYVYFGSDGSKVTRFHPGPDPMFDRDNFWFGF</sequence>
<evidence type="ECO:0008006" key="4">
    <source>
        <dbReference type="Google" id="ProtNLM"/>
    </source>
</evidence>
<protein>
    <recommendedName>
        <fullName evidence="4">Lipoprotein</fullName>
    </recommendedName>
</protein>
<dbReference type="Proteomes" id="UP000184226">
    <property type="component" value="Unassembled WGS sequence"/>
</dbReference>
<dbReference type="PROSITE" id="PS51257">
    <property type="entry name" value="PROKAR_LIPOPROTEIN"/>
    <property type="match status" value="1"/>
</dbReference>
<dbReference type="RefSeq" id="WP_073105836.1">
    <property type="nucleotide sequence ID" value="NZ_FQXE01000011.1"/>
</dbReference>
<name>A0A1M5YY45_9BURK</name>
<keyword evidence="3" id="KW-1185">Reference proteome</keyword>
<gene>
    <name evidence="2" type="ORF">SAMN04488135_11163</name>
</gene>
<evidence type="ECO:0000313" key="3">
    <source>
        <dbReference type="Proteomes" id="UP000184226"/>
    </source>
</evidence>
<feature type="signal peptide" evidence="1">
    <location>
        <begin position="1"/>
        <end position="29"/>
    </location>
</feature>
<proteinExistence type="predicted"/>